<dbReference type="SUPFAM" id="SSF46626">
    <property type="entry name" value="Cytochrome c"/>
    <property type="match status" value="1"/>
</dbReference>
<proteinExistence type="predicted"/>
<protein>
    <recommendedName>
        <fullName evidence="5">Cytochrome c domain-containing protein</fullName>
    </recommendedName>
</protein>
<reference evidence="7" key="1">
    <citation type="submission" date="2010-08" db="EMBL/GenBank/DDBJ databases">
        <title>Genome sequence of Parvularcula bermudensis HTCC2503.</title>
        <authorList>
            <person name="Kang D.-M."/>
            <person name="Oh H.-M."/>
            <person name="Cho J.-C."/>
        </authorList>
    </citation>
    <scope>NUCLEOTIDE SEQUENCE [LARGE SCALE GENOMIC DNA]</scope>
    <source>
        <strain evidence="7">ATCC BAA-594 / HTCC2503 / KCTC 12087</strain>
    </source>
</reference>
<name>E0TFD4_PARBH</name>
<reference evidence="6 7" key="2">
    <citation type="journal article" date="2011" name="J. Bacteriol.">
        <title>Complete genome sequence of strain HTCC2503T of Parvularcula bermudensis, the type species of the order "Parvularculales" in the class Alphaproteobacteria.</title>
        <authorList>
            <person name="Oh H.M."/>
            <person name="Kang I."/>
            <person name="Vergin K.L."/>
            <person name="Kang D."/>
            <person name="Rhee K.H."/>
            <person name="Giovannoni S.J."/>
            <person name="Cho J.C."/>
        </authorList>
    </citation>
    <scope>NUCLEOTIDE SEQUENCE [LARGE SCALE GENOMIC DNA]</scope>
    <source>
        <strain evidence="7">ATCC BAA-594 / HTCC2503 / KCTC 12087</strain>
    </source>
</reference>
<dbReference type="RefSeq" id="WP_013300509.1">
    <property type="nucleotide sequence ID" value="NC_014414.1"/>
</dbReference>
<evidence type="ECO:0000256" key="2">
    <source>
        <dbReference type="ARBA" id="ARBA00022723"/>
    </source>
</evidence>
<feature type="domain" description="Cytochrome c" evidence="5">
    <location>
        <begin position="49"/>
        <end position="135"/>
    </location>
</feature>
<keyword evidence="2 4" id="KW-0479">Metal-binding</keyword>
<keyword evidence="1 4" id="KW-0349">Heme</keyword>
<evidence type="ECO:0000313" key="6">
    <source>
        <dbReference type="EMBL" id="ADM09535.1"/>
    </source>
</evidence>
<accession>E0TFD4</accession>
<dbReference type="Proteomes" id="UP000001302">
    <property type="component" value="Chromosome"/>
</dbReference>
<dbReference type="InterPro" id="IPR036909">
    <property type="entry name" value="Cyt_c-like_dom_sf"/>
</dbReference>
<sequence length="186" mass="20377">MNRTLIIAAAILAAVSAFFVLQGTLVRRPDASSTVTPGATLSPAPIAVGDPEIGRRLFVARSCVSCHQVHGIGGRAGPSLDAELWEDRASPEAFFAGMWRGAPLMVELQKLEIGYQIELDGEDLLHLAAFASDKEAQEAFSLDDVPPQMQALFLDKQYGFDETMQDFYDRYRGEEWGPFSRDPVGE</sequence>
<dbReference type="eggNOG" id="COG3258">
    <property type="taxonomic scope" value="Bacteria"/>
</dbReference>
<organism evidence="6 7">
    <name type="scientific">Parvularcula bermudensis (strain ATCC BAA-594 / HTCC2503 / KCTC 12087)</name>
    <dbReference type="NCBI Taxonomy" id="314260"/>
    <lineage>
        <taxon>Bacteria</taxon>
        <taxon>Pseudomonadati</taxon>
        <taxon>Pseudomonadota</taxon>
        <taxon>Alphaproteobacteria</taxon>
        <taxon>Parvularculales</taxon>
        <taxon>Parvularculaceae</taxon>
        <taxon>Parvularcula</taxon>
    </lineage>
</organism>
<dbReference type="GO" id="GO:0046872">
    <property type="term" value="F:metal ion binding"/>
    <property type="evidence" value="ECO:0007669"/>
    <property type="project" value="UniProtKB-KW"/>
</dbReference>
<dbReference type="AlphaFoldDB" id="E0TFD4"/>
<dbReference type="InterPro" id="IPR009056">
    <property type="entry name" value="Cyt_c-like_dom"/>
</dbReference>
<dbReference type="EMBL" id="CP002156">
    <property type="protein sequence ID" value="ADM09535.1"/>
    <property type="molecule type" value="Genomic_DNA"/>
</dbReference>
<evidence type="ECO:0000256" key="3">
    <source>
        <dbReference type="ARBA" id="ARBA00023004"/>
    </source>
</evidence>
<gene>
    <name evidence="6" type="ordered locus">PB2503_07389</name>
</gene>
<evidence type="ECO:0000313" key="7">
    <source>
        <dbReference type="Proteomes" id="UP000001302"/>
    </source>
</evidence>
<dbReference type="GO" id="GO:0020037">
    <property type="term" value="F:heme binding"/>
    <property type="evidence" value="ECO:0007669"/>
    <property type="project" value="InterPro"/>
</dbReference>
<keyword evidence="3 4" id="KW-0408">Iron</keyword>
<dbReference type="KEGG" id="pbr:PB2503_07389"/>
<evidence type="ECO:0000259" key="5">
    <source>
        <dbReference type="PROSITE" id="PS51007"/>
    </source>
</evidence>
<keyword evidence="7" id="KW-1185">Reference proteome</keyword>
<dbReference type="Gene3D" id="1.10.760.10">
    <property type="entry name" value="Cytochrome c-like domain"/>
    <property type="match status" value="1"/>
</dbReference>
<dbReference type="GO" id="GO:0009055">
    <property type="term" value="F:electron transfer activity"/>
    <property type="evidence" value="ECO:0007669"/>
    <property type="project" value="InterPro"/>
</dbReference>
<dbReference type="OrthoDB" id="7866026at2"/>
<dbReference type="Pfam" id="PF00034">
    <property type="entry name" value="Cytochrom_C"/>
    <property type="match status" value="1"/>
</dbReference>
<dbReference type="STRING" id="314260.PB2503_07389"/>
<dbReference type="PROSITE" id="PS51007">
    <property type="entry name" value="CYTC"/>
    <property type="match status" value="1"/>
</dbReference>
<evidence type="ECO:0000256" key="1">
    <source>
        <dbReference type="ARBA" id="ARBA00022617"/>
    </source>
</evidence>
<dbReference type="HOGENOM" id="CLU_1453137_0_0_5"/>
<evidence type="ECO:0000256" key="4">
    <source>
        <dbReference type="PROSITE-ProRule" id="PRU00433"/>
    </source>
</evidence>